<feature type="binding site" evidence="1">
    <location>
        <position position="238"/>
    </location>
    <ligand>
        <name>Zn(2+)</name>
        <dbReference type="ChEBI" id="CHEBI:29105"/>
    </ligand>
</feature>
<evidence type="ECO:0000313" key="3">
    <source>
        <dbReference type="RefSeq" id="XP_029119739.1"/>
    </source>
</evidence>
<dbReference type="PANTHER" id="PTHR12736">
    <property type="entry name" value="LANC-LIKE PROTEIN"/>
    <property type="match status" value="1"/>
</dbReference>
<dbReference type="PRINTS" id="PR01950">
    <property type="entry name" value="LANCSUPER"/>
</dbReference>
<dbReference type="InterPro" id="IPR007822">
    <property type="entry name" value="LANC-like"/>
</dbReference>
<gene>
    <name evidence="3" type="primary">LOC105042807</name>
</gene>
<dbReference type="GO" id="GO:0005886">
    <property type="term" value="C:plasma membrane"/>
    <property type="evidence" value="ECO:0007669"/>
    <property type="project" value="TreeGrafter"/>
</dbReference>
<dbReference type="RefSeq" id="XP_029119739.1">
    <property type="nucleotide sequence ID" value="XM_029263906.1"/>
</dbReference>
<accession>A0A8N4EY23</accession>
<dbReference type="Pfam" id="PF05147">
    <property type="entry name" value="LANC_like"/>
    <property type="match status" value="2"/>
</dbReference>
<dbReference type="SMART" id="SM01260">
    <property type="entry name" value="LANC_like"/>
    <property type="match status" value="1"/>
</dbReference>
<evidence type="ECO:0000256" key="1">
    <source>
        <dbReference type="PIRSR" id="PIRSR607822-1"/>
    </source>
</evidence>
<feature type="binding site" evidence="1">
    <location>
        <position position="284"/>
    </location>
    <ligand>
        <name>Zn(2+)</name>
        <dbReference type="ChEBI" id="CHEBI:29105"/>
    </ligand>
</feature>
<dbReference type="GO" id="GO:0031179">
    <property type="term" value="P:peptide modification"/>
    <property type="evidence" value="ECO:0007669"/>
    <property type="project" value="InterPro"/>
</dbReference>
<name>A0A8N4EY23_ELAGV</name>
<dbReference type="InterPro" id="IPR012341">
    <property type="entry name" value="6hp_glycosidase-like_sf"/>
</dbReference>
<protein>
    <submittedName>
        <fullName evidence="3">LanC-like protein GCL2 isoform X2</fullName>
    </submittedName>
</protein>
<organism evidence="2 3">
    <name type="scientific">Elaeis guineensis var. tenera</name>
    <name type="common">Oil palm</name>
    <dbReference type="NCBI Taxonomy" id="51953"/>
    <lineage>
        <taxon>Eukaryota</taxon>
        <taxon>Viridiplantae</taxon>
        <taxon>Streptophyta</taxon>
        <taxon>Embryophyta</taxon>
        <taxon>Tracheophyta</taxon>
        <taxon>Spermatophyta</taxon>
        <taxon>Magnoliopsida</taxon>
        <taxon>Liliopsida</taxon>
        <taxon>Arecaceae</taxon>
        <taxon>Arecoideae</taxon>
        <taxon>Cocoseae</taxon>
        <taxon>Elaeidinae</taxon>
        <taxon>Elaeis</taxon>
    </lineage>
</organism>
<proteinExistence type="predicted"/>
<dbReference type="GO" id="GO:0005975">
    <property type="term" value="P:carbohydrate metabolic process"/>
    <property type="evidence" value="ECO:0007669"/>
    <property type="project" value="InterPro"/>
</dbReference>
<sequence length="365" mass="40555">MADRFFPNEMPAFVEENEGVLAPSPLHSLLYLPYPKTADKLLRAALDLKEKVVKETWVRLRGRAKDFTLYTGALGTAFLLFKAYQVTNNRGDLSLCSEIIRACDVASQGDPHVTFICGRAGVCALGAVVAKHAGDEALLNHYLSSFRGGALAKEIITDGKRLSNRGRCPLMYEWHGKKYWGAAHGLAGIMHVLMDMDLKPDEKEDIKGTLQYMIRNRFPSGNYPSSEGSNNDRLVHWCHGAPGVSLTLTKASQVFQEEQFLQVAVEAAEVVWNRGLLKRVGICHGISGNAYVFLSLYRLTGKVEYLYRAKAFACFLLDKANKLIADGLMHGGDRPYSLFEGQAGMAHLFLDMVRPSESRFPAYEL</sequence>
<dbReference type="AlphaFoldDB" id="A0A8N4EY23"/>
<reference evidence="3" key="1">
    <citation type="submission" date="2025-08" db="UniProtKB">
        <authorList>
            <consortium name="RefSeq"/>
        </authorList>
    </citation>
    <scope>IDENTIFICATION</scope>
</reference>
<dbReference type="PANTHER" id="PTHR12736:SF7">
    <property type="entry name" value="LANC-LIKE PROTEIN 3"/>
    <property type="match status" value="1"/>
</dbReference>
<keyword evidence="1" id="KW-0862">Zinc</keyword>
<keyword evidence="1" id="KW-0479">Metal-binding</keyword>
<evidence type="ECO:0000313" key="2">
    <source>
        <dbReference type="Proteomes" id="UP000504607"/>
    </source>
</evidence>
<keyword evidence="2" id="KW-1185">Reference proteome</keyword>
<dbReference type="Proteomes" id="UP000504607">
    <property type="component" value="Chromosome 4"/>
</dbReference>
<dbReference type="GO" id="GO:0046872">
    <property type="term" value="F:metal ion binding"/>
    <property type="evidence" value="ECO:0007669"/>
    <property type="project" value="UniProtKB-KW"/>
</dbReference>
<feature type="binding site" evidence="1">
    <location>
        <position position="283"/>
    </location>
    <ligand>
        <name>Zn(2+)</name>
        <dbReference type="ChEBI" id="CHEBI:29105"/>
    </ligand>
</feature>
<dbReference type="Gene3D" id="1.50.10.10">
    <property type="match status" value="2"/>
</dbReference>
<dbReference type="SUPFAM" id="SSF158745">
    <property type="entry name" value="LanC-like"/>
    <property type="match status" value="1"/>
</dbReference>
<dbReference type="CDD" id="cd04794">
    <property type="entry name" value="euk_LANCL"/>
    <property type="match status" value="1"/>
</dbReference>